<feature type="domain" description="Rhodopsin" evidence="8">
    <location>
        <begin position="37"/>
        <end position="271"/>
    </location>
</feature>
<evidence type="ECO:0000256" key="5">
    <source>
        <dbReference type="ARBA" id="ARBA00038359"/>
    </source>
</evidence>
<protein>
    <recommendedName>
        <fullName evidence="8">Rhodopsin domain-containing protein</fullName>
    </recommendedName>
</protein>
<dbReference type="InterPro" id="IPR049326">
    <property type="entry name" value="Rhodopsin_dom_fungi"/>
</dbReference>
<feature type="transmembrane region" description="Helical" evidence="7">
    <location>
        <begin position="140"/>
        <end position="158"/>
    </location>
</feature>
<dbReference type="EMBL" id="MCFK01009603">
    <property type="protein sequence ID" value="RKF54643.1"/>
    <property type="molecule type" value="Genomic_DNA"/>
</dbReference>
<feature type="transmembrane region" description="Helical" evidence="7">
    <location>
        <begin position="95"/>
        <end position="114"/>
    </location>
</feature>
<comment type="caution">
    <text evidence="9">The sequence shown here is derived from an EMBL/GenBank/DDBJ whole genome shotgun (WGS) entry which is preliminary data.</text>
</comment>
<keyword evidence="10" id="KW-1185">Reference proteome</keyword>
<feature type="transmembrane region" description="Helical" evidence="7">
    <location>
        <begin position="18"/>
        <end position="40"/>
    </location>
</feature>
<dbReference type="InterPro" id="IPR052337">
    <property type="entry name" value="SAT4-like"/>
</dbReference>
<feature type="transmembrane region" description="Helical" evidence="7">
    <location>
        <begin position="219"/>
        <end position="241"/>
    </location>
</feature>
<gene>
    <name evidence="9" type="ORF">OnM2_096025</name>
</gene>
<proteinExistence type="inferred from homology"/>
<name>A0A420HB56_9PEZI</name>
<dbReference type="STRING" id="212602.A0A420HB56"/>
<feature type="region of interest" description="Disordered" evidence="6">
    <location>
        <begin position="399"/>
        <end position="418"/>
    </location>
</feature>
<dbReference type="OrthoDB" id="5398233at2759"/>
<organism evidence="9 10">
    <name type="scientific">Erysiphe neolycopersici</name>
    <dbReference type="NCBI Taxonomy" id="212602"/>
    <lineage>
        <taxon>Eukaryota</taxon>
        <taxon>Fungi</taxon>
        <taxon>Dikarya</taxon>
        <taxon>Ascomycota</taxon>
        <taxon>Pezizomycotina</taxon>
        <taxon>Leotiomycetes</taxon>
        <taxon>Erysiphales</taxon>
        <taxon>Erysiphaceae</taxon>
        <taxon>Erysiphe</taxon>
    </lineage>
</organism>
<sequence length="464" mass="52375">MSIYSDPPEARTFRQDNAVLLVCWWCNILAMFIILFRVGGRYIRSEKLFREDWIAFACIIPLLGRIACVHVVLYFGTNNVQLLGLSELQIYHRSIGSKVVLLSRMLNATALWMLKLTISEFFRRLIWNISATSHEKNLKFIRWILLITFLGVIVANFVECRPLPHYWQVTPDPGAQCRQGYAQLLTLGVMNVLTDLLLVIFPISIIIKSKMSLKKKTQLVLLFSLSILPGGVTIFRIPRIIDRHGSQNYRSLLASVEILIAAICANALVLGSFVRDRGVKKQKFKITSTAASVEPIESLRGKFVQVWGSDEDLVRDLGLGVNPGHLQPIIDPKFVGASSHENWHLHQGKRKFSGELDLIRLEQQLGARKGSIPRRVSRRVSFADIDVYHGIIPLRRESQKTFHSDPESSTFDQMSSASADLETGLSPASLRKIPPAHINDIGNLLKVREDKFVPTGLPMLHEIP</sequence>
<reference evidence="9 10" key="1">
    <citation type="journal article" date="2018" name="BMC Genomics">
        <title>Comparative genome analyses reveal sequence features reflecting distinct modes of host-adaptation between dicot and monocot powdery mildew.</title>
        <authorList>
            <person name="Wu Y."/>
            <person name="Ma X."/>
            <person name="Pan Z."/>
            <person name="Kale S.D."/>
            <person name="Song Y."/>
            <person name="King H."/>
            <person name="Zhang Q."/>
            <person name="Presley C."/>
            <person name="Deng X."/>
            <person name="Wei C.I."/>
            <person name="Xiao S."/>
        </authorList>
    </citation>
    <scope>NUCLEOTIDE SEQUENCE [LARGE SCALE GENOMIC DNA]</scope>
    <source>
        <strain evidence="9">UMSG2</strain>
    </source>
</reference>
<evidence type="ECO:0000256" key="1">
    <source>
        <dbReference type="ARBA" id="ARBA00004141"/>
    </source>
</evidence>
<evidence type="ECO:0000256" key="7">
    <source>
        <dbReference type="SAM" id="Phobius"/>
    </source>
</evidence>
<comment type="subcellular location">
    <subcellularLocation>
        <location evidence="1">Membrane</location>
        <topology evidence="1">Multi-pass membrane protein</topology>
    </subcellularLocation>
</comment>
<keyword evidence="3 7" id="KW-1133">Transmembrane helix</keyword>
<keyword evidence="4 7" id="KW-0472">Membrane</keyword>
<dbReference type="Pfam" id="PF20684">
    <property type="entry name" value="Fung_rhodopsin"/>
    <property type="match status" value="1"/>
</dbReference>
<accession>A0A420HB56</accession>
<evidence type="ECO:0000313" key="10">
    <source>
        <dbReference type="Proteomes" id="UP000286134"/>
    </source>
</evidence>
<dbReference type="AlphaFoldDB" id="A0A420HB56"/>
<dbReference type="GO" id="GO:0016020">
    <property type="term" value="C:membrane"/>
    <property type="evidence" value="ECO:0007669"/>
    <property type="project" value="UniProtKB-SubCell"/>
</dbReference>
<evidence type="ECO:0000256" key="2">
    <source>
        <dbReference type="ARBA" id="ARBA00022692"/>
    </source>
</evidence>
<feature type="compositionally biased region" description="Polar residues" evidence="6">
    <location>
        <begin position="407"/>
        <end position="418"/>
    </location>
</feature>
<feature type="transmembrane region" description="Helical" evidence="7">
    <location>
        <begin position="253"/>
        <end position="274"/>
    </location>
</feature>
<feature type="transmembrane region" description="Helical" evidence="7">
    <location>
        <begin position="181"/>
        <end position="207"/>
    </location>
</feature>
<dbReference type="Proteomes" id="UP000286134">
    <property type="component" value="Unassembled WGS sequence"/>
</dbReference>
<dbReference type="PANTHER" id="PTHR33048">
    <property type="entry name" value="PTH11-LIKE INTEGRAL MEMBRANE PROTEIN (AFU_ORTHOLOGUE AFUA_5G11245)"/>
    <property type="match status" value="1"/>
</dbReference>
<feature type="transmembrane region" description="Helical" evidence="7">
    <location>
        <begin position="52"/>
        <end position="75"/>
    </location>
</feature>
<evidence type="ECO:0000256" key="4">
    <source>
        <dbReference type="ARBA" id="ARBA00023136"/>
    </source>
</evidence>
<dbReference type="PANTHER" id="PTHR33048:SF19">
    <property type="entry name" value="MEMBRANE PROTEIN PTH11-LIKE, PUTATIVE (AFU_ORTHOLOGUE AFUA_1G14080)-RELATED"/>
    <property type="match status" value="1"/>
</dbReference>
<evidence type="ECO:0000313" key="9">
    <source>
        <dbReference type="EMBL" id="RKF54643.1"/>
    </source>
</evidence>
<keyword evidence="2 7" id="KW-0812">Transmembrane</keyword>
<evidence type="ECO:0000256" key="6">
    <source>
        <dbReference type="SAM" id="MobiDB-lite"/>
    </source>
</evidence>
<evidence type="ECO:0000256" key="3">
    <source>
        <dbReference type="ARBA" id="ARBA00022989"/>
    </source>
</evidence>
<evidence type="ECO:0000259" key="8">
    <source>
        <dbReference type="Pfam" id="PF20684"/>
    </source>
</evidence>
<comment type="similarity">
    <text evidence="5">Belongs to the SAT4 family.</text>
</comment>